<reference evidence="3 4" key="1">
    <citation type="submission" date="2021-03" db="EMBL/GenBank/DDBJ databases">
        <title>Isolation and description of Capnocytophaga bilenii sp. nov., a novel Capnocytophaga species, isolated from a gingivitis subject.</title>
        <authorList>
            <person name="Antezack A."/>
            <person name="Monnet-Corti V."/>
            <person name="La Scola B."/>
        </authorList>
    </citation>
    <scope>NUCLEOTIDE SEQUENCE [LARGE SCALE GENOMIC DNA]</scope>
    <source>
        <strain evidence="3 4">Marseille-Q4570</strain>
    </source>
</reference>
<evidence type="ECO:0000313" key="4">
    <source>
        <dbReference type="Proteomes" id="UP000681610"/>
    </source>
</evidence>
<dbReference type="PANTHER" id="PTHR12835:SF5">
    <property type="entry name" value="BIOTIN--PROTEIN LIGASE"/>
    <property type="match status" value="1"/>
</dbReference>
<evidence type="ECO:0000259" key="2">
    <source>
        <dbReference type="PROSITE" id="PS51733"/>
    </source>
</evidence>
<evidence type="ECO:0000313" key="3">
    <source>
        <dbReference type="EMBL" id="MBO1885041.1"/>
    </source>
</evidence>
<gene>
    <name evidence="3" type="ORF">J4N46_11610</name>
</gene>
<sequence>MKLITLSSTDSTNRYLKDLVHSGALLPNFLTVFTPIQTAGVGQYGAKWQSAPHINLTFSTLFTPENLMIERGFVLNMLVPIAVVKALKTLGIAEEINIKWPNDIVITRKKIGGILIENIIQGQQIIKSVIGIGLNVNQTNFEGLPKASSLAKITGHTLEVKKVLEEVMRALEETLLQPMDFEQVYPEYEALLFGLEKVATFRLPEGEIFMGIIKGVAANGRLIIATESGEKAFRLKEVEMLY</sequence>
<dbReference type="RefSeq" id="WP_208059432.1">
    <property type="nucleotide sequence ID" value="NZ_JAGDYP010000011.1"/>
</dbReference>
<dbReference type="InterPro" id="IPR004408">
    <property type="entry name" value="Biotin_CoA_COase_ligase"/>
</dbReference>
<comment type="caution">
    <text evidence="3">The sequence shown here is derived from an EMBL/GenBank/DDBJ whole genome shotgun (WGS) entry which is preliminary data.</text>
</comment>
<keyword evidence="1 3" id="KW-0436">Ligase</keyword>
<dbReference type="GO" id="GO:0004077">
    <property type="term" value="F:biotin--[biotin carboxyl-carrier protein] ligase activity"/>
    <property type="evidence" value="ECO:0007669"/>
    <property type="project" value="UniProtKB-EC"/>
</dbReference>
<dbReference type="PANTHER" id="PTHR12835">
    <property type="entry name" value="BIOTIN PROTEIN LIGASE"/>
    <property type="match status" value="1"/>
</dbReference>
<feature type="domain" description="BPL/LPL catalytic" evidence="2">
    <location>
        <begin position="1"/>
        <end position="179"/>
    </location>
</feature>
<dbReference type="Proteomes" id="UP000681610">
    <property type="component" value="Unassembled WGS sequence"/>
</dbReference>
<proteinExistence type="predicted"/>
<evidence type="ECO:0000256" key="1">
    <source>
        <dbReference type="ARBA" id="ARBA00022598"/>
    </source>
</evidence>
<dbReference type="InterPro" id="IPR045864">
    <property type="entry name" value="aa-tRNA-synth_II/BPL/LPL"/>
</dbReference>
<name>A0ABS3Q0C5_9FLAO</name>
<dbReference type="CDD" id="cd16442">
    <property type="entry name" value="BPL"/>
    <property type="match status" value="1"/>
</dbReference>
<dbReference type="SUPFAM" id="SSF55681">
    <property type="entry name" value="Class II aaRS and biotin synthetases"/>
    <property type="match status" value="1"/>
</dbReference>
<organism evidence="3 4">
    <name type="scientific">Capnocytophaga bilenii</name>
    <dbReference type="NCBI Taxonomy" id="2819369"/>
    <lineage>
        <taxon>Bacteria</taxon>
        <taxon>Pseudomonadati</taxon>
        <taxon>Bacteroidota</taxon>
        <taxon>Flavobacteriia</taxon>
        <taxon>Flavobacteriales</taxon>
        <taxon>Flavobacteriaceae</taxon>
        <taxon>Capnocytophaga</taxon>
    </lineage>
</organism>
<dbReference type="InterPro" id="IPR004143">
    <property type="entry name" value="BPL_LPL_catalytic"/>
</dbReference>
<dbReference type="NCBIfam" id="TIGR00121">
    <property type="entry name" value="birA_ligase"/>
    <property type="match status" value="1"/>
</dbReference>
<dbReference type="Gene3D" id="3.30.930.10">
    <property type="entry name" value="Bira Bifunctional Protein, Domain 2"/>
    <property type="match status" value="1"/>
</dbReference>
<accession>A0ABS3Q0C5</accession>
<dbReference type="PROSITE" id="PS51733">
    <property type="entry name" value="BPL_LPL_CATALYTIC"/>
    <property type="match status" value="1"/>
</dbReference>
<dbReference type="Pfam" id="PF03099">
    <property type="entry name" value="BPL_LplA_LipB"/>
    <property type="match status" value="1"/>
</dbReference>
<keyword evidence="4" id="KW-1185">Reference proteome</keyword>
<protein>
    <submittedName>
        <fullName evidence="3">Biotin--[acetyl-CoA-carboxylase] ligase</fullName>
        <ecNumber evidence="3">6.3.4.15</ecNumber>
    </submittedName>
</protein>
<dbReference type="EMBL" id="JAGDYP010000011">
    <property type="protein sequence ID" value="MBO1885041.1"/>
    <property type="molecule type" value="Genomic_DNA"/>
</dbReference>
<dbReference type="EC" id="6.3.4.15" evidence="3"/>